<dbReference type="PANTHER" id="PTHR33332">
    <property type="entry name" value="REVERSE TRANSCRIPTASE DOMAIN-CONTAINING PROTEIN"/>
    <property type="match status" value="1"/>
</dbReference>
<accession>A0AAN7NHS1</accession>
<dbReference type="AlphaFoldDB" id="A0AAN7NHS1"/>
<name>A0AAN7NHS1_MYCAM</name>
<protein>
    <recommendedName>
        <fullName evidence="3">Reverse transcriptase</fullName>
    </recommendedName>
</protein>
<organism evidence="1 2">
    <name type="scientific">Mycteria americana</name>
    <name type="common">Wood stork</name>
    <dbReference type="NCBI Taxonomy" id="33587"/>
    <lineage>
        <taxon>Eukaryota</taxon>
        <taxon>Metazoa</taxon>
        <taxon>Chordata</taxon>
        <taxon>Craniata</taxon>
        <taxon>Vertebrata</taxon>
        <taxon>Euteleostomi</taxon>
        <taxon>Archelosauria</taxon>
        <taxon>Archosauria</taxon>
        <taxon>Dinosauria</taxon>
        <taxon>Saurischia</taxon>
        <taxon>Theropoda</taxon>
        <taxon>Coelurosauria</taxon>
        <taxon>Aves</taxon>
        <taxon>Neognathae</taxon>
        <taxon>Neoaves</taxon>
        <taxon>Aequornithes</taxon>
        <taxon>Ciconiiformes</taxon>
        <taxon>Ciconiidae</taxon>
        <taxon>Mycteria</taxon>
    </lineage>
</organism>
<dbReference type="EMBL" id="JAUNZN010000002">
    <property type="protein sequence ID" value="KAK4825507.1"/>
    <property type="molecule type" value="Genomic_DNA"/>
</dbReference>
<comment type="caution">
    <text evidence="1">The sequence shown here is derived from an EMBL/GenBank/DDBJ whole genome shotgun (WGS) entry which is preliminary data.</text>
</comment>
<evidence type="ECO:0008006" key="3">
    <source>
        <dbReference type="Google" id="ProtNLM"/>
    </source>
</evidence>
<proteinExistence type="predicted"/>
<keyword evidence="2" id="KW-1185">Reference proteome</keyword>
<sequence>MIRVFDCWRSEEGVSRTATLDFWRADFGLFRGLVDRVPWEAVLKGKGVQEGWTFFKKEILKDNWVIRLSQHGFMKGRSCLTNLISFYDKVTCIVDEGKAVDVVYLDFSKAFDTISHSILLEKLAAHGLDRHTLS</sequence>
<evidence type="ECO:0000313" key="1">
    <source>
        <dbReference type="EMBL" id="KAK4825507.1"/>
    </source>
</evidence>
<reference evidence="1 2" key="1">
    <citation type="journal article" date="2023" name="J. Hered.">
        <title>Chromosome-level genome of the wood stork (Mycteria americana) provides insight into avian chromosome evolution.</title>
        <authorList>
            <person name="Flamio R. Jr."/>
            <person name="Ramstad K.M."/>
        </authorList>
    </citation>
    <scope>NUCLEOTIDE SEQUENCE [LARGE SCALE GENOMIC DNA]</scope>
    <source>
        <strain evidence="1">JAX WOST 10</strain>
    </source>
</reference>
<gene>
    <name evidence="1" type="ORF">QYF61_000020</name>
</gene>
<evidence type="ECO:0000313" key="2">
    <source>
        <dbReference type="Proteomes" id="UP001333110"/>
    </source>
</evidence>
<dbReference type="Proteomes" id="UP001333110">
    <property type="component" value="Unassembled WGS sequence"/>
</dbReference>